<dbReference type="HOGENOM" id="CLU_1119305_0_0_0"/>
<dbReference type="AlphaFoldDB" id="E1IDH5"/>
<evidence type="ECO:0000313" key="3">
    <source>
        <dbReference type="Proteomes" id="UP000054010"/>
    </source>
</evidence>
<sequence>MLPHLGEAAPKIEEIMALEGTLRDISLEDLFDIFVTGQRSGRLLLAQGGEQGKITISRGRIADASLFAMPGRTLVASDTEAMIRMCLWDHANFIFVHDKALDNQPIHIRATFPEILKQAERQRALAHVTLQTTDLLRIENRPDVDNDKIELNREEWQLLCTLFSERTVEDVSHDLGVAPSQALAVAKGLLDRGLLRNPLVEPARPAYATAPTPIWANRISPSNKKPESAPAGANNVLLRAIIRKVQNL</sequence>
<name>E1IDH5_9CHLR</name>
<dbReference type="STRING" id="765420.OSCT_1376"/>
<feature type="domain" description="PatA-like N-terminal" evidence="1">
    <location>
        <begin position="19"/>
        <end position="121"/>
    </location>
</feature>
<evidence type="ECO:0000313" key="2">
    <source>
        <dbReference type="EMBL" id="EFO80755.1"/>
    </source>
</evidence>
<dbReference type="Proteomes" id="UP000054010">
    <property type="component" value="Unassembled WGS sequence"/>
</dbReference>
<comment type="caution">
    <text evidence="2">The sequence shown here is derived from an EMBL/GenBank/DDBJ whole genome shotgun (WGS) entry which is preliminary data.</text>
</comment>
<accession>E1IDH5</accession>
<evidence type="ECO:0000259" key="1">
    <source>
        <dbReference type="Pfam" id="PF14332"/>
    </source>
</evidence>
<dbReference type="PANTHER" id="PTHR36304">
    <property type="entry name" value="DOMAIN GTPASE-ACTIVATING PROTEIN, PUTATIVE-RELATED-RELATED"/>
    <property type="match status" value="1"/>
</dbReference>
<dbReference type="InterPro" id="IPR025497">
    <property type="entry name" value="PatA-like_N"/>
</dbReference>
<keyword evidence="3" id="KW-1185">Reference proteome</keyword>
<dbReference type="PANTHER" id="PTHR36304:SF4">
    <property type="entry name" value="DUF4388 DOMAIN-CONTAINING PROTEIN"/>
    <property type="match status" value="1"/>
</dbReference>
<dbReference type="EMBL" id="ADVR01000041">
    <property type="protein sequence ID" value="EFO80755.1"/>
    <property type="molecule type" value="Genomic_DNA"/>
</dbReference>
<gene>
    <name evidence="2" type="ORF">OSCT_1376</name>
</gene>
<reference evidence="2 3" key="1">
    <citation type="journal article" date="2011" name="J. Bacteriol.">
        <title>Draft genome sequence of the anoxygenic filamentous phototrophic bacterium Oscillochloris trichoides subsp. DG-6.</title>
        <authorList>
            <person name="Kuznetsov B.B."/>
            <person name="Ivanovsky R.N."/>
            <person name="Keppen O.I."/>
            <person name="Sukhacheva M.V."/>
            <person name="Bumazhkin B.K."/>
            <person name="Patutina E.O."/>
            <person name="Beletsky A.V."/>
            <person name="Mardanov A.V."/>
            <person name="Baslerov R.V."/>
            <person name="Panteleeva A.N."/>
            <person name="Kolganova T.V."/>
            <person name="Ravin N.V."/>
            <person name="Skryabin K.G."/>
        </authorList>
    </citation>
    <scope>NUCLEOTIDE SEQUENCE [LARGE SCALE GENOMIC DNA]</scope>
    <source>
        <strain evidence="2 3">DG-6</strain>
    </source>
</reference>
<proteinExistence type="predicted"/>
<organism evidence="2 3">
    <name type="scientific">Oscillochloris trichoides DG-6</name>
    <dbReference type="NCBI Taxonomy" id="765420"/>
    <lineage>
        <taxon>Bacteria</taxon>
        <taxon>Bacillati</taxon>
        <taxon>Chloroflexota</taxon>
        <taxon>Chloroflexia</taxon>
        <taxon>Chloroflexales</taxon>
        <taxon>Chloroflexineae</taxon>
        <taxon>Oscillochloridaceae</taxon>
        <taxon>Oscillochloris</taxon>
    </lineage>
</organism>
<protein>
    <recommendedName>
        <fullName evidence="1">PatA-like N-terminal domain-containing protein</fullName>
    </recommendedName>
</protein>
<dbReference type="Pfam" id="PF14332">
    <property type="entry name" value="DUF4388"/>
    <property type="match status" value="1"/>
</dbReference>